<sequence>MRFKNRIREAWQFLSFAFYPQTTLIACAIFSTIVIVILGIVMAVIPQESNGYNIVFALTTGAVGSFFVSIILELANNYRHNKLAWHELHEYYSAVIDYESHKQVMMLQTPHQRAKKKAYEEFVAAGGEDEIDEYDEPKDIIQITWKQFIMVPKK</sequence>
<dbReference type="Proteomes" id="UP000018009">
    <property type="component" value="Unassembled WGS sequence"/>
</dbReference>
<evidence type="ECO:0000256" key="1">
    <source>
        <dbReference type="SAM" id="Phobius"/>
    </source>
</evidence>
<dbReference type="RefSeq" id="WP_022203145.1">
    <property type="nucleotide sequence ID" value="NZ_FR886101.1"/>
</dbReference>
<dbReference type="AlphaFoldDB" id="R6JRA4"/>
<reference evidence="2" key="1">
    <citation type="submission" date="2012-11" db="EMBL/GenBank/DDBJ databases">
        <title>Dependencies among metagenomic species, viruses, plasmids and units of genetic variation.</title>
        <authorList>
            <person name="Nielsen H.B."/>
            <person name="Almeida M."/>
            <person name="Juncker A.S."/>
            <person name="Rasmussen S."/>
            <person name="Li J."/>
            <person name="Sunagawa S."/>
            <person name="Plichta D."/>
            <person name="Gautier L."/>
            <person name="Le Chatelier E."/>
            <person name="Peletier E."/>
            <person name="Bonde I."/>
            <person name="Nielsen T."/>
            <person name="Manichanh C."/>
            <person name="Arumugam M."/>
            <person name="Batto J."/>
            <person name="Santos M.B.Q.D."/>
            <person name="Blom N."/>
            <person name="Borruel N."/>
            <person name="Burgdorf K.S."/>
            <person name="Boumezbeur F."/>
            <person name="Casellas F."/>
            <person name="Dore J."/>
            <person name="Guarner F."/>
            <person name="Hansen T."/>
            <person name="Hildebrand F."/>
            <person name="Kaas R.S."/>
            <person name="Kennedy S."/>
            <person name="Kristiansen K."/>
            <person name="Kultima J.R."/>
            <person name="Leonard P."/>
            <person name="Levenez F."/>
            <person name="Lund O."/>
            <person name="Moumen B."/>
            <person name="Le Paslier D."/>
            <person name="Pons N."/>
            <person name="Pedersen O."/>
            <person name="Prifti E."/>
            <person name="Qin J."/>
            <person name="Raes J."/>
            <person name="Tap J."/>
            <person name="Tims S."/>
            <person name="Ussery D.W."/>
            <person name="Yamada T."/>
            <person name="MetaHit consortium"/>
            <person name="Renault P."/>
            <person name="Sicheritz-Ponten T."/>
            <person name="Bork P."/>
            <person name="Wang J."/>
            <person name="Brunak S."/>
            <person name="Ehrlich S.D."/>
        </authorList>
    </citation>
    <scope>NUCLEOTIDE SEQUENCE [LARGE SCALE GENOMIC DNA]</scope>
</reference>
<gene>
    <name evidence="2" type="ORF">BN486_03662</name>
</gene>
<organism evidence="2 3">
    <name type="scientific">[Clostridium] clostridioforme CAG:132</name>
    <dbReference type="NCBI Taxonomy" id="1263065"/>
    <lineage>
        <taxon>Bacteria</taxon>
        <taxon>Bacillati</taxon>
        <taxon>Bacillota</taxon>
        <taxon>Clostridia</taxon>
        <taxon>Lachnospirales</taxon>
        <taxon>Lachnospiraceae</taxon>
        <taxon>Enterocloster</taxon>
    </lineage>
</organism>
<keyword evidence="1" id="KW-1133">Transmembrane helix</keyword>
<feature type="transmembrane region" description="Helical" evidence="1">
    <location>
        <begin position="21"/>
        <end position="45"/>
    </location>
</feature>
<name>R6JRA4_9FIRM</name>
<keyword evidence="1" id="KW-0812">Transmembrane</keyword>
<comment type="caution">
    <text evidence="2">The sequence shown here is derived from an EMBL/GenBank/DDBJ whole genome shotgun (WGS) entry which is preliminary data.</text>
</comment>
<accession>R6JRA4</accession>
<feature type="transmembrane region" description="Helical" evidence="1">
    <location>
        <begin position="51"/>
        <end position="72"/>
    </location>
</feature>
<dbReference type="EMBL" id="CBDY010000341">
    <property type="protein sequence ID" value="CDB63840.1"/>
    <property type="molecule type" value="Genomic_DNA"/>
</dbReference>
<evidence type="ECO:0000313" key="2">
    <source>
        <dbReference type="EMBL" id="CDB63840.1"/>
    </source>
</evidence>
<protein>
    <recommendedName>
        <fullName evidence="4">DUF4231 domain-containing protein</fullName>
    </recommendedName>
</protein>
<proteinExistence type="predicted"/>
<dbReference type="PROSITE" id="PS51257">
    <property type="entry name" value="PROKAR_LIPOPROTEIN"/>
    <property type="match status" value="1"/>
</dbReference>
<keyword evidence="1" id="KW-0472">Membrane</keyword>
<evidence type="ECO:0008006" key="4">
    <source>
        <dbReference type="Google" id="ProtNLM"/>
    </source>
</evidence>
<evidence type="ECO:0000313" key="3">
    <source>
        <dbReference type="Proteomes" id="UP000018009"/>
    </source>
</evidence>